<dbReference type="Proteomes" id="UP000887226">
    <property type="component" value="Unassembled WGS sequence"/>
</dbReference>
<evidence type="ECO:0000256" key="1">
    <source>
        <dbReference type="SAM" id="MobiDB-lite"/>
    </source>
</evidence>
<dbReference type="AlphaFoldDB" id="A0A9P8CIW1"/>
<proteinExistence type="predicted"/>
<feature type="region of interest" description="Disordered" evidence="1">
    <location>
        <begin position="362"/>
        <end position="385"/>
    </location>
</feature>
<dbReference type="EMBL" id="MU253752">
    <property type="protein sequence ID" value="KAG9248280.1"/>
    <property type="molecule type" value="Genomic_DNA"/>
</dbReference>
<organism evidence="2 3">
    <name type="scientific">Calycina marina</name>
    <dbReference type="NCBI Taxonomy" id="1763456"/>
    <lineage>
        <taxon>Eukaryota</taxon>
        <taxon>Fungi</taxon>
        <taxon>Dikarya</taxon>
        <taxon>Ascomycota</taxon>
        <taxon>Pezizomycotina</taxon>
        <taxon>Leotiomycetes</taxon>
        <taxon>Helotiales</taxon>
        <taxon>Pezizellaceae</taxon>
        <taxon>Calycina</taxon>
    </lineage>
</organism>
<evidence type="ECO:0000313" key="2">
    <source>
        <dbReference type="EMBL" id="KAG9248280.1"/>
    </source>
</evidence>
<name>A0A9P8CIW1_9HELO</name>
<dbReference type="OrthoDB" id="5373017at2759"/>
<comment type="caution">
    <text evidence="2">The sequence shown here is derived from an EMBL/GenBank/DDBJ whole genome shotgun (WGS) entry which is preliminary data.</text>
</comment>
<feature type="region of interest" description="Disordered" evidence="1">
    <location>
        <begin position="111"/>
        <end position="156"/>
    </location>
</feature>
<accession>A0A9P8CIW1</accession>
<feature type="compositionally biased region" description="Polar residues" evidence="1">
    <location>
        <begin position="34"/>
        <end position="47"/>
    </location>
</feature>
<feature type="compositionally biased region" description="Polar residues" evidence="1">
    <location>
        <begin position="126"/>
        <end position="139"/>
    </location>
</feature>
<gene>
    <name evidence="2" type="ORF">BJ878DRAFT_488988</name>
</gene>
<protein>
    <submittedName>
        <fullName evidence="2">Uncharacterized protein</fullName>
    </submittedName>
</protein>
<sequence length="487" mass="53963">MLAYQGTSSSCAQLLCIDYVPIRSIGISNGASPNMSSAHPLQSSDAPIQSIEHGGAPKMSTQTSMSPPPRPDRTASKEKPVKPRAQPKYKRTTIIDIPQIEGSAVILKTRAARKRKNTDAAAPASKRQNSASGIPTEQSRAVEESDGRSKHVFPNTDTTDMAAAKTRGLTARSPALRAPSTEIYSSRKPMANLFDELQITAEQFYHFQACAKDYMLDPEHMDRRNIIVRKNDGDVLAQSEIKRKLYDVTEEFLEKEGWGLKCWGKDAPNLVLGGRRIFWPDAKEDVIGICIPLMRRVVTNENQRLYAQKLRDDKLAKQAVSGEGVTVSTHYGGRRREVNIKEVHESLKKTLTKEGKLVVGAKQSPTISNGDAASSPATATASPLPPPVKVSKWADVQVHLNFIKNGHKAMPVIAYDMDQGEKFLDMVLFADIIIDDGKKRREIQILGPEGLKDVTNDKEWGEMLRLIRQADYMEGDVKVVIDVDRHK</sequence>
<feature type="compositionally biased region" description="Low complexity" evidence="1">
    <location>
        <begin position="372"/>
        <end position="382"/>
    </location>
</feature>
<reference evidence="2" key="1">
    <citation type="journal article" date="2021" name="IMA Fungus">
        <title>Genomic characterization of three marine fungi, including Emericellopsis atlantica sp. nov. with signatures of a generalist lifestyle and marine biomass degradation.</title>
        <authorList>
            <person name="Hagestad O.C."/>
            <person name="Hou L."/>
            <person name="Andersen J.H."/>
            <person name="Hansen E.H."/>
            <person name="Altermark B."/>
            <person name="Li C."/>
            <person name="Kuhnert E."/>
            <person name="Cox R.J."/>
            <person name="Crous P.W."/>
            <person name="Spatafora J.W."/>
            <person name="Lail K."/>
            <person name="Amirebrahimi M."/>
            <person name="Lipzen A."/>
            <person name="Pangilinan J."/>
            <person name="Andreopoulos W."/>
            <person name="Hayes R.D."/>
            <person name="Ng V."/>
            <person name="Grigoriev I.V."/>
            <person name="Jackson S.A."/>
            <person name="Sutton T.D.S."/>
            <person name="Dobson A.D.W."/>
            <person name="Rama T."/>
        </authorList>
    </citation>
    <scope>NUCLEOTIDE SEQUENCE</scope>
    <source>
        <strain evidence="2">TRa3180A</strain>
    </source>
</reference>
<feature type="compositionally biased region" description="Basic and acidic residues" evidence="1">
    <location>
        <begin position="140"/>
        <end position="149"/>
    </location>
</feature>
<keyword evidence="3" id="KW-1185">Reference proteome</keyword>
<feature type="region of interest" description="Disordered" evidence="1">
    <location>
        <begin position="34"/>
        <end position="92"/>
    </location>
</feature>
<feature type="compositionally biased region" description="Basic and acidic residues" evidence="1">
    <location>
        <begin position="70"/>
        <end position="81"/>
    </location>
</feature>
<evidence type="ECO:0000313" key="3">
    <source>
        <dbReference type="Proteomes" id="UP000887226"/>
    </source>
</evidence>